<accession>A0A1H8N0E6</accession>
<evidence type="ECO:0000313" key="9">
    <source>
        <dbReference type="Proteomes" id="UP000181951"/>
    </source>
</evidence>
<comment type="similarity">
    <text evidence="1">Belongs to the FemABX family.</text>
</comment>
<reference evidence="8 9" key="1">
    <citation type="submission" date="2016-10" db="EMBL/GenBank/DDBJ databases">
        <authorList>
            <person name="de Groot N.N."/>
        </authorList>
    </citation>
    <scope>NUCLEOTIDE SEQUENCE [LARGE SCALE GENOMIC DNA]</scope>
    <source>
        <strain evidence="8 9">CGMCC 4.2026</strain>
    </source>
</reference>
<dbReference type="PANTHER" id="PTHR36174">
    <property type="entry name" value="LIPID II:GLYCINE GLYCYLTRANSFERASE"/>
    <property type="match status" value="1"/>
</dbReference>
<dbReference type="PROSITE" id="PS51191">
    <property type="entry name" value="FEMABX"/>
    <property type="match status" value="1"/>
</dbReference>
<evidence type="ECO:0000256" key="7">
    <source>
        <dbReference type="SAM" id="MobiDB-lite"/>
    </source>
</evidence>
<keyword evidence="5" id="KW-0012">Acyltransferase</keyword>
<dbReference type="Pfam" id="PF02388">
    <property type="entry name" value="FemAB"/>
    <property type="match status" value="2"/>
</dbReference>
<evidence type="ECO:0000256" key="3">
    <source>
        <dbReference type="ARBA" id="ARBA00022960"/>
    </source>
</evidence>
<feature type="region of interest" description="Disordered" evidence="7">
    <location>
        <begin position="1"/>
        <end position="28"/>
    </location>
</feature>
<evidence type="ECO:0000256" key="2">
    <source>
        <dbReference type="ARBA" id="ARBA00022679"/>
    </source>
</evidence>
<dbReference type="STRING" id="310780.SAMN05216267_1020136"/>
<keyword evidence="4" id="KW-0573">Peptidoglycan synthesis</keyword>
<dbReference type="GO" id="GO:0071555">
    <property type="term" value="P:cell wall organization"/>
    <property type="evidence" value="ECO:0007669"/>
    <property type="project" value="UniProtKB-KW"/>
</dbReference>
<dbReference type="SUPFAM" id="SSF55729">
    <property type="entry name" value="Acyl-CoA N-acyltransferases (Nat)"/>
    <property type="match status" value="2"/>
</dbReference>
<dbReference type="AlphaFoldDB" id="A0A1H8N0E6"/>
<dbReference type="InterPro" id="IPR050644">
    <property type="entry name" value="PG_Glycine_Bridge_Synth"/>
</dbReference>
<proteinExistence type="inferred from homology"/>
<dbReference type="GO" id="GO:0008360">
    <property type="term" value="P:regulation of cell shape"/>
    <property type="evidence" value="ECO:0007669"/>
    <property type="project" value="UniProtKB-KW"/>
</dbReference>
<keyword evidence="9" id="KW-1185">Reference proteome</keyword>
<sequence length="401" mass="44032">MTMTTHQPTGPASAAPEPPVRPGEGRTLRPIPAEAHAAFQRVGRACPVSFLQTPAWARVKQGWRAEHLGWFDGRQCLVGTALVLYRQLPGVRRSFAYLPEGPCVDWADPRLDGWLEPLLGHLRGTGAFAVRMGPPLAYRRWTAATLKGAAGPGRRIGDVLPDLVEPLGAAVADRLRDAGWHRCGEDGQGGDAQPRLVFEVPLAGRSRDDLWTGLNQEWRRNVKKAARAGVRTGTEGPEALPAFHALLRVTELRDGFDLGRGLDYYRRQYAALNAERPGAVRLYTARHEGELLAAHTLVTAPDGQRVWYLTGASADHRREVRPSNALQWRMLCDAQASGAAVYDMRGVPDDLDPASRAYGLLRWKLGTGGEAVETVGEWELPLQGAVNKALHRGMHAYLTRR</sequence>
<dbReference type="Proteomes" id="UP000181951">
    <property type="component" value="Unassembled WGS sequence"/>
</dbReference>
<dbReference type="Gene3D" id="3.40.630.30">
    <property type="match status" value="2"/>
</dbReference>
<feature type="compositionally biased region" description="Polar residues" evidence="7">
    <location>
        <begin position="1"/>
        <end position="10"/>
    </location>
</feature>
<gene>
    <name evidence="8" type="ORF">SAMN05216267_1020136</name>
</gene>
<protein>
    <submittedName>
        <fullName evidence="8">Lipid II:glycine glycyltransferase (Peptidoglycan interpeptide bridge formation enzyme)</fullName>
    </submittedName>
</protein>
<dbReference type="GO" id="GO:0016755">
    <property type="term" value="F:aminoacyltransferase activity"/>
    <property type="evidence" value="ECO:0007669"/>
    <property type="project" value="InterPro"/>
</dbReference>
<name>A0A1H8N0E6_9ACTN</name>
<evidence type="ECO:0000256" key="4">
    <source>
        <dbReference type="ARBA" id="ARBA00022984"/>
    </source>
</evidence>
<keyword evidence="3" id="KW-0133">Cell shape</keyword>
<dbReference type="EMBL" id="FODD01000020">
    <property type="protein sequence ID" value="SEO23121.1"/>
    <property type="molecule type" value="Genomic_DNA"/>
</dbReference>
<dbReference type="PANTHER" id="PTHR36174:SF1">
    <property type="entry name" value="LIPID II:GLYCINE GLYCYLTRANSFERASE"/>
    <property type="match status" value="1"/>
</dbReference>
<evidence type="ECO:0000256" key="1">
    <source>
        <dbReference type="ARBA" id="ARBA00009943"/>
    </source>
</evidence>
<dbReference type="InterPro" id="IPR016181">
    <property type="entry name" value="Acyl_CoA_acyltransferase"/>
</dbReference>
<evidence type="ECO:0000313" key="8">
    <source>
        <dbReference type="EMBL" id="SEO23121.1"/>
    </source>
</evidence>
<keyword evidence="2 8" id="KW-0808">Transferase</keyword>
<dbReference type="GO" id="GO:0009252">
    <property type="term" value="P:peptidoglycan biosynthetic process"/>
    <property type="evidence" value="ECO:0007669"/>
    <property type="project" value="UniProtKB-KW"/>
</dbReference>
<keyword evidence="6" id="KW-0961">Cell wall biogenesis/degradation</keyword>
<evidence type="ECO:0000256" key="6">
    <source>
        <dbReference type="ARBA" id="ARBA00023316"/>
    </source>
</evidence>
<evidence type="ECO:0000256" key="5">
    <source>
        <dbReference type="ARBA" id="ARBA00023315"/>
    </source>
</evidence>
<organism evidence="8 9">
    <name type="scientific">Actinacidiphila rubida</name>
    <dbReference type="NCBI Taxonomy" id="310780"/>
    <lineage>
        <taxon>Bacteria</taxon>
        <taxon>Bacillati</taxon>
        <taxon>Actinomycetota</taxon>
        <taxon>Actinomycetes</taxon>
        <taxon>Kitasatosporales</taxon>
        <taxon>Streptomycetaceae</taxon>
        <taxon>Actinacidiphila</taxon>
    </lineage>
</organism>
<dbReference type="InterPro" id="IPR003447">
    <property type="entry name" value="FEMABX"/>
</dbReference>